<name>A0A5R8K805_9BACT</name>
<feature type="region of interest" description="Disordered" evidence="2">
    <location>
        <begin position="161"/>
        <end position="183"/>
    </location>
</feature>
<feature type="domain" description="Polysaccharide export protein N-terminal" evidence="3">
    <location>
        <begin position="177"/>
        <end position="252"/>
    </location>
</feature>
<organism evidence="5 6">
    <name type="scientific">Phragmitibacter flavus</name>
    <dbReference type="NCBI Taxonomy" id="2576071"/>
    <lineage>
        <taxon>Bacteria</taxon>
        <taxon>Pseudomonadati</taxon>
        <taxon>Verrucomicrobiota</taxon>
        <taxon>Verrucomicrobiia</taxon>
        <taxon>Verrucomicrobiales</taxon>
        <taxon>Verrucomicrobiaceae</taxon>
        <taxon>Phragmitibacter</taxon>
    </lineage>
</organism>
<dbReference type="GO" id="GO:0015159">
    <property type="term" value="F:polysaccharide transmembrane transporter activity"/>
    <property type="evidence" value="ECO:0007669"/>
    <property type="project" value="InterPro"/>
</dbReference>
<feature type="compositionally biased region" description="Polar residues" evidence="2">
    <location>
        <begin position="161"/>
        <end position="170"/>
    </location>
</feature>
<dbReference type="Gene3D" id="3.10.560.10">
    <property type="entry name" value="Outer membrane lipoprotein wza domain like"/>
    <property type="match status" value="1"/>
</dbReference>
<dbReference type="RefSeq" id="WP_138088631.1">
    <property type="nucleotide sequence ID" value="NZ_VAUV01000025.1"/>
</dbReference>
<accession>A0A5R8K805</accession>
<evidence type="ECO:0000256" key="2">
    <source>
        <dbReference type="SAM" id="MobiDB-lite"/>
    </source>
</evidence>
<proteinExistence type="predicted"/>
<evidence type="ECO:0000259" key="3">
    <source>
        <dbReference type="Pfam" id="PF02563"/>
    </source>
</evidence>
<feature type="domain" description="Soluble ligand binding" evidence="4">
    <location>
        <begin position="260"/>
        <end position="314"/>
    </location>
</feature>
<keyword evidence="6" id="KW-1185">Reference proteome</keyword>
<feature type="compositionally biased region" description="Low complexity" evidence="2">
    <location>
        <begin position="40"/>
        <end position="73"/>
    </location>
</feature>
<evidence type="ECO:0000256" key="1">
    <source>
        <dbReference type="ARBA" id="ARBA00022729"/>
    </source>
</evidence>
<dbReference type="Proteomes" id="UP000306196">
    <property type="component" value="Unassembled WGS sequence"/>
</dbReference>
<evidence type="ECO:0000259" key="4">
    <source>
        <dbReference type="Pfam" id="PF10531"/>
    </source>
</evidence>
<dbReference type="Pfam" id="PF10531">
    <property type="entry name" value="SLBB"/>
    <property type="match status" value="1"/>
</dbReference>
<dbReference type="InterPro" id="IPR003715">
    <property type="entry name" value="Poly_export_N"/>
</dbReference>
<evidence type="ECO:0000313" key="6">
    <source>
        <dbReference type="Proteomes" id="UP000306196"/>
    </source>
</evidence>
<sequence length="344" mass="36796">MRLFSVPSTLRLTGCLILAVASVFPQGGVAQMPSMDLRESSSIFSRSSARQRAPQAQSQTPAPQAVAAPASQATLVEDQSSGARETRMDASIKETNAFKQLTPEEADQASNEAMRRTAASPSAATGNMALESSDVVVAPLGQATESSSILPLPSWESVDATSALKSQEAPTRSPGEQPAGNYVLSPNDYVEITVFQENDLATEARISQDGTINFPLIGVTQIGGRTVNEAVEMIRRKLDADYIVNPQVNLKIIEYTMGRFTILGEVQRPGSYNLPRDSDVTLLDAIGSAGGFTRTARTGKVTVKRNVGGKEEVITLDAKRMSREGVQPFIIQAGDTINVPTTFF</sequence>
<dbReference type="Pfam" id="PF02563">
    <property type="entry name" value="Poly_export"/>
    <property type="match status" value="1"/>
</dbReference>
<dbReference type="EMBL" id="VAUV01000025">
    <property type="protein sequence ID" value="TLD68440.1"/>
    <property type="molecule type" value="Genomic_DNA"/>
</dbReference>
<evidence type="ECO:0000313" key="5">
    <source>
        <dbReference type="EMBL" id="TLD68440.1"/>
    </source>
</evidence>
<protein>
    <submittedName>
        <fullName evidence="5">Polysaccharide export protein</fullName>
    </submittedName>
</protein>
<gene>
    <name evidence="5" type="ORF">FEM03_22820</name>
</gene>
<dbReference type="PANTHER" id="PTHR33619:SF3">
    <property type="entry name" value="POLYSACCHARIDE EXPORT PROTEIN GFCE-RELATED"/>
    <property type="match status" value="1"/>
</dbReference>
<dbReference type="InterPro" id="IPR019554">
    <property type="entry name" value="Soluble_ligand-bd"/>
</dbReference>
<feature type="region of interest" description="Disordered" evidence="2">
    <location>
        <begin position="40"/>
        <end position="125"/>
    </location>
</feature>
<dbReference type="OrthoDB" id="189958at2"/>
<dbReference type="AlphaFoldDB" id="A0A5R8K805"/>
<comment type="caution">
    <text evidence="5">The sequence shown here is derived from an EMBL/GenBank/DDBJ whole genome shotgun (WGS) entry which is preliminary data.</text>
</comment>
<keyword evidence="1" id="KW-0732">Signal</keyword>
<dbReference type="PANTHER" id="PTHR33619">
    <property type="entry name" value="POLYSACCHARIDE EXPORT PROTEIN GFCE-RELATED"/>
    <property type="match status" value="1"/>
</dbReference>
<dbReference type="InterPro" id="IPR049712">
    <property type="entry name" value="Poly_export"/>
</dbReference>
<reference evidence="5 6" key="1">
    <citation type="submission" date="2019-05" db="EMBL/GenBank/DDBJ databases">
        <title>Verrucobacter flavum gen. nov., sp. nov. a new member of the family Verrucomicrobiaceae.</title>
        <authorList>
            <person name="Szuroczki S."/>
            <person name="Abbaszade G."/>
            <person name="Szabo A."/>
            <person name="Felfoldi T."/>
            <person name="Schumann P."/>
            <person name="Boka K."/>
            <person name="Keki Z."/>
            <person name="Toumi M."/>
            <person name="Toth E."/>
        </authorList>
    </citation>
    <scope>NUCLEOTIDE SEQUENCE [LARGE SCALE GENOMIC DNA]</scope>
    <source>
        <strain evidence="5 6">MG-N-17</strain>
    </source>
</reference>